<feature type="compositionally biased region" description="Pro residues" evidence="1">
    <location>
        <begin position="283"/>
        <end position="292"/>
    </location>
</feature>
<keyword evidence="4" id="KW-1185">Reference proteome</keyword>
<dbReference type="AlphaFoldDB" id="A0A517LNC1"/>
<feature type="compositionally biased region" description="Low complexity" evidence="1">
    <location>
        <begin position="302"/>
        <end position="316"/>
    </location>
</feature>
<feature type="compositionally biased region" description="Low complexity" evidence="1">
    <location>
        <begin position="425"/>
        <end position="439"/>
    </location>
</feature>
<accession>A0A517LNC1</accession>
<keyword evidence="2" id="KW-0812">Transmembrane</keyword>
<keyword evidence="2" id="KW-1133">Transmembrane helix</keyword>
<evidence type="ECO:0000256" key="2">
    <source>
        <dbReference type="SAM" id="Phobius"/>
    </source>
</evidence>
<dbReference type="Proteomes" id="UP000316270">
    <property type="component" value="Chromosome 17"/>
</dbReference>
<protein>
    <submittedName>
        <fullName evidence="3">Uncharacterized protein</fullName>
    </submittedName>
</protein>
<feature type="region of interest" description="Disordered" evidence="1">
    <location>
        <begin position="244"/>
        <end position="326"/>
    </location>
</feature>
<dbReference type="OrthoDB" id="5411141at2759"/>
<sequence length="558" mass="59989">MGTLNLYRRLLGITTPPDFQVTHSEALHQIQARQVRLPGGSAQIEAGPDQIVKAAPQDKALVTATTTSTMTMMVHETPLPGMAGSVGTKVAAEPTAIGQQAVKQDPTGTLTAPPLTTSNMAPNPSSQTAKDGISTGTAHLLIAAGSIGATILVVLIVFLVYRVRSGKPLRDVFKGLGSRQSSHSLKPIDSFEKDTFVSAPLGNSWEGYSWEKNKGWDAETSFAASSSSLKQNQYFRSEPAFLGPVSNSSGRSQLAASPSRPPFPPPNLRSASSPLLRSNSVPPTIPLPPDPPAKARLASIVPSPSLLPRNRPRSQSASETSNSNGAYPAYLENMALHEDEDSAPKVSRFSWTNSQAPRTPVDARFSVASSVHSVTRYRTVESWVGQQTGKLEESKMQDNLRQQIELAIKEVKDATSSARAKKAAPNPSQSSPPSSYSLPVLEKEKQPCPPIPATADAPSKFRAIPEDGEMLDVDDAPPEVPRKSFDMIGSAAPRFVRGRTRQQRLRHVTAGSDAPIFQVHPGTKVRIPSESYIPSVILDDNVRGKLDGLKSRRESLER</sequence>
<feature type="region of interest" description="Disordered" evidence="1">
    <location>
        <begin position="416"/>
        <end position="458"/>
    </location>
</feature>
<dbReference type="STRING" id="50376.A0A517LNC1"/>
<evidence type="ECO:0000313" key="4">
    <source>
        <dbReference type="Proteomes" id="UP000316270"/>
    </source>
</evidence>
<evidence type="ECO:0000256" key="1">
    <source>
        <dbReference type="SAM" id="MobiDB-lite"/>
    </source>
</evidence>
<reference evidence="3 4" key="1">
    <citation type="submission" date="2019-07" db="EMBL/GenBank/DDBJ databases">
        <title>Finished genome of Venturia effusa.</title>
        <authorList>
            <person name="Young C.A."/>
            <person name="Cox M.P."/>
            <person name="Ganley A.R.D."/>
            <person name="David W.J."/>
        </authorList>
    </citation>
    <scope>NUCLEOTIDE SEQUENCE [LARGE SCALE GENOMIC DNA]</scope>
    <source>
        <strain evidence="4">albino</strain>
    </source>
</reference>
<gene>
    <name evidence="3" type="ORF">FKW77_000986</name>
</gene>
<organism evidence="3 4">
    <name type="scientific">Venturia effusa</name>
    <dbReference type="NCBI Taxonomy" id="50376"/>
    <lineage>
        <taxon>Eukaryota</taxon>
        <taxon>Fungi</taxon>
        <taxon>Dikarya</taxon>
        <taxon>Ascomycota</taxon>
        <taxon>Pezizomycotina</taxon>
        <taxon>Dothideomycetes</taxon>
        <taxon>Pleosporomycetidae</taxon>
        <taxon>Venturiales</taxon>
        <taxon>Venturiaceae</taxon>
        <taxon>Venturia</taxon>
    </lineage>
</organism>
<keyword evidence="2" id="KW-0472">Membrane</keyword>
<dbReference type="EMBL" id="CP042201">
    <property type="protein sequence ID" value="QDS77121.1"/>
    <property type="molecule type" value="Genomic_DNA"/>
</dbReference>
<feature type="transmembrane region" description="Helical" evidence="2">
    <location>
        <begin position="140"/>
        <end position="161"/>
    </location>
</feature>
<evidence type="ECO:0000313" key="3">
    <source>
        <dbReference type="EMBL" id="QDS77121.1"/>
    </source>
</evidence>
<name>A0A517LNC1_9PEZI</name>
<proteinExistence type="predicted"/>